<dbReference type="EMBL" id="LN679284">
    <property type="protein sequence ID" value="CEL54840.1"/>
    <property type="molecule type" value="Genomic_DNA"/>
</dbReference>
<feature type="compositionally biased region" description="Polar residues" evidence="1">
    <location>
        <begin position="402"/>
        <end position="411"/>
    </location>
</feature>
<evidence type="ECO:0000313" key="3">
    <source>
        <dbReference type="Proteomes" id="UP000059188"/>
    </source>
</evidence>
<reference evidence="2 3" key="1">
    <citation type="submission" date="2014-11" db="EMBL/GenBank/DDBJ databases">
        <authorList>
            <person name="Wibberg Daniel"/>
        </authorList>
    </citation>
    <scope>NUCLEOTIDE SEQUENCE [LARGE SCALE GENOMIC DNA]</scope>
    <source>
        <strain evidence="2">Rhizoctonia solani AG1-IB 7/3/14</strain>
    </source>
</reference>
<dbReference type="AlphaFoldDB" id="A0A0B7FBC0"/>
<dbReference type="OrthoDB" id="3326121at2759"/>
<feature type="compositionally biased region" description="Polar residues" evidence="1">
    <location>
        <begin position="217"/>
        <end position="227"/>
    </location>
</feature>
<feature type="region of interest" description="Disordered" evidence="1">
    <location>
        <begin position="217"/>
        <end position="236"/>
    </location>
</feature>
<evidence type="ECO:0000313" key="2">
    <source>
        <dbReference type="EMBL" id="CEL54840.1"/>
    </source>
</evidence>
<feature type="compositionally biased region" description="Acidic residues" evidence="1">
    <location>
        <begin position="465"/>
        <end position="479"/>
    </location>
</feature>
<evidence type="ECO:0000256" key="1">
    <source>
        <dbReference type="SAM" id="MobiDB-lite"/>
    </source>
</evidence>
<feature type="region of interest" description="Disordered" evidence="1">
    <location>
        <begin position="274"/>
        <end position="484"/>
    </location>
</feature>
<accession>A0A0B7FBC0</accession>
<feature type="compositionally biased region" description="Basic residues" evidence="1">
    <location>
        <begin position="338"/>
        <end position="348"/>
    </location>
</feature>
<feature type="compositionally biased region" description="Polar residues" evidence="1">
    <location>
        <begin position="420"/>
        <end position="435"/>
    </location>
</feature>
<protein>
    <submittedName>
        <fullName evidence="2">Uncharacterized protein</fullName>
    </submittedName>
</protein>
<feature type="compositionally biased region" description="Basic and acidic residues" evidence="1">
    <location>
        <begin position="355"/>
        <end position="372"/>
    </location>
</feature>
<organism evidence="2 3">
    <name type="scientific">Thanatephorus cucumeris (strain AG1-IB / isolate 7/3/14)</name>
    <name type="common">Lettuce bottom rot fungus</name>
    <name type="synonym">Rhizoctonia solani</name>
    <dbReference type="NCBI Taxonomy" id="1108050"/>
    <lineage>
        <taxon>Eukaryota</taxon>
        <taxon>Fungi</taxon>
        <taxon>Dikarya</taxon>
        <taxon>Basidiomycota</taxon>
        <taxon>Agaricomycotina</taxon>
        <taxon>Agaricomycetes</taxon>
        <taxon>Cantharellales</taxon>
        <taxon>Ceratobasidiaceae</taxon>
        <taxon>Rhizoctonia</taxon>
        <taxon>Rhizoctonia solani AG-1</taxon>
    </lineage>
</organism>
<gene>
    <name evidence="2" type="ORF">RSOLAG1IB_11785</name>
</gene>
<feature type="compositionally biased region" description="Pro residues" evidence="1">
    <location>
        <begin position="274"/>
        <end position="290"/>
    </location>
</feature>
<name>A0A0B7FBC0_THACB</name>
<feature type="compositionally biased region" description="Polar residues" evidence="1">
    <location>
        <begin position="309"/>
        <end position="328"/>
    </location>
</feature>
<feature type="compositionally biased region" description="Acidic residues" evidence="1">
    <location>
        <begin position="438"/>
        <end position="448"/>
    </location>
</feature>
<proteinExistence type="predicted"/>
<dbReference type="Proteomes" id="UP000059188">
    <property type="component" value="Unassembled WGS sequence"/>
</dbReference>
<sequence length="546" mass="60051">MKYIKKPKGTAGRKGKYGWPQPLKDIFGITPAEYQFVFSIIKRLVLKKLDTTLSLSNQEGDNVSWVVQKTYKFIPKFKIYRGDWPIQAFVQSILKNANYQHQKLVRKLEASQDSAHNTKAATDDNWMVDVIDTANRAVDADSSDNEDPTKEADYDTSVVSGANMTFGEIGATIPFASHNVNDAYDALESDKDSNNFLRKLLPPPTSAPSLHCILDRSASNESNSIQVQRPRPWMRPPPLEYTPQLVSKPHSHSAVVAPTEQVLELLLNPVPAPISAPSPMPSPTPSPSPLSEPHSKLAQQGKRDLRATALTTSKTCATRAKSSSQSMADPNPTPKLVKQVKGKGRSRKVPQPEPVSERKPEVESEAEPEPKPAPKRPRRNKVGTSAGAESVPPVFPLALSPHSKSNKSGSATKEKAAPRSKQTLNTKGLSTSSRCQVEVDEDILESEPDLGNMSASRSNPPESLSDSDEEDEYEAEEESQPVATIARRNKNKLILLSDLGLIQEHKTPDNLIALAHNASQFVFVYANHPVSQSTPHIYVSMLLFWP</sequence>
<keyword evidence="3" id="KW-1185">Reference proteome</keyword>